<dbReference type="AlphaFoldDB" id="A0A6N3F9F9"/>
<feature type="transmembrane region" description="Helical" evidence="1">
    <location>
        <begin position="14"/>
        <end position="30"/>
    </location>
</feature>
<sequence length="43" mass="5300">MCATQISEKNKQKAIYLMLFLFFIYKYFFLKINQQQKTTIPLY</sequence>
<dbReference type="EMBL" id="CACRUT010000016">
    <property type="protein sequence ID" value="VYU48589.1"/>
    <property type="molecule type" value="Genomic_DNA"/>
</dbReference>
<evidence type="ECO:0000256" key="1">
    <source>
        <dbReference type="SAM" id="Phobius"/>
    </source>
</evidence>
<evidence type="ECO:0000313" key="2">
    <source>
        <dbReference type="EMBL" id="VYU48589.1"/>
    </source>
</evidence>
<accession>A0A6N3F9F9</accession>
<organism evidence="2">
    <name type="scientific">Paraprevotella clara</name>
    <dbReference type="NCBI Taxonomy" id="454154"/>
    <lineage>
        <taxon>Bacteria</taxon>
        <taxon>Pseudomonadati</taxon>
        <taxon>Bacteroidota</taxon>
        <taxon>Bacteroidia</taxon>
        <taxon>Bacteroidales</taxon>
        <taxon>Prevotellaceae</taxon>
        <taxon>Paraprevotella</taxon>
    </lineage>
</organism>
<keyword evidence="1" id="KW-0812">Transmembrane</keyword>
<reference evidence="2" key="1">
    <citation type="submission" date="2019-11" db="EMBL/GenBank/DDBJ databases">
        <authorList>
            <person name="Feng L."/>
        </authorList>
    </citation>
    <scope>NUCLEOTIDE SEQUENCE</scope>
    <source>
        <strain evidence="2">PclaraLFYP37</strain>
    </source>
</reference>
<keyword evidence="1" id="KW-1133">Transmembrane helix</keyword>
<keyword evidence="1" id="KW-0472">Membrane</keyword>
<name>A0A6N3F9F9_9BACT</name>
<gene>
    <name evidence="2" type="ORF">PCLFYP37_03085</name>
</gene>
<protein>
    <submittedName>
        <fullName evidence="2">Uncharacterized protein</fullName>
    </submittedName>
</protein>
<proteinExistence type="predicted"/>